<keyword evidence="2 3" id="KW-0342">GTP-binding</keyword>
<comment type="caution">
    <text evidence="6">The sequence shown here is derived from an EMBL/GenBank/DDBJ whole genome shotgun (WGS) entry which is preliminary data.</text>
</comment>
<dbReference type="PANTHER" id="PTHR11711">
    <property type="entry name" value="ADP RIBOSYLATION FACTOR-RELATED"/>
    <property type="match status" value="1"/>
</dbReference>
<dbReference type="InterPro" id="IPR006689">
    <property type="entry name" value="Small_GTPase_ARF/SAR"/>
</dbReference>
<dbReference type="AlphaFoldDB" id="A0A9W9AWQ5"/>
<reference evidence="6" key="1">
    <citation type="submission" date="2022-08" db="EMBL/GenBank/DDBJ databases">
        <title>A Global Phylogenomic Analysis of the Shiitake Genus Lentinula.</title>
        <authorList>
            <consortium name="DOE Joint Genome Institute"/>
            <person name="Sierra-Patev S."/>
            <person name="Min B."/>
            <person name="Naranjo-Ortiz M."/>
            <person name="Looney B."/>
            <person name="Konkel Z."/>
            <person name="Slot J.C."/>
            <person name="Sakamoto Y."/>
            <person name="Steenwyk J.L."/>
            <person name="Rokas A."/>
            <person name="Carro J."/>
            <person name="Camarero S."/>
            <person name="Ferreira P."/>
            <person name="Molpeceres G."/>
            <person name="Ruiz-Duenas F.J."/>
            <person name="Serrano A."/>
            <person name="Henrissat B."/>
            <person name="Drula E."/>
            <person name="Hughes K.W."/>
            <person name="Mata J.L."/>
            <person name="Ishikawa N.K."/>
            <person name="Vargas-Isla R."/>
            <person name="Ushijima S."/>
            <person name="Smith C.A."/>
            <person name="Ahrendt S."/>
            <person name="Andreopoulos W."/>
            <person name="He G."/>
            <person name="Labutti K."/>
            <person name="Lipzen A."/>
            <person name="Ng V."/>
            <person name="Riley R."/>
            <person name="Sandor L."/>
            <person name="Barry K."/>
            <person name="Martinez A.T."/>
            <person name="Xiao Y."/>
            <person name="Gibbons J.G."/>
            <person name="Terashima K."/>
            <person name="Grigoriev I.V."/>
            <person name="Hibbett D.S."/>
        </authorList>
    </citation>
    <scope>NUCLEOTIDE SEQUENCE</scope>
    <source>
        <strain evidence="6">JLM2183</strain>
    </source>
</reference>
<dbReference type="Proteomes" id="UP001150266">
    <property type="component" value="Unassembled WGS sequence"/>
</dbReference>
<dbReference type="OrthoDB" id="427186at2759"/>
<dbReference type="SMART" id="SM00177">
    <property type="entry name" value="ARF"/>
    <property type="match status" value="1"/>
</dbReference>
<dbReference type="EMBL" id="JAOTPV010000001">
    <property type="protein sequence ID" value="KAJ4490970.1"/>
    <property type="molecule type" value="Genomic_DNA"/>
</dbReference>
<dbReference type="GO" id="GO:0046872">
    <property type="term" value="F:metal ion binding"/>
    <property type="evidence" value="ECO:0007669"/>
    <property type="project" value="UniProtKB-KW"/>
</dbReference>
<evidence type="ECO:0000313" key="7">
    <source>
        <dbReference type="Proteomes" id="UP001150266"/>
    </source>
</evidence>
<dbReference type="GO" id="GO:0003924">
    <property type="term" value="F:GTPase activity"/>
    <property type="evidence" value="ECO:0007669"/>
    <property type="project" value="InterPro"/>
</dbReference>
<keyword evidence="4" id="KW-0460">Magnesium</keyword>
<protein>
    <submittedName>
        <fullName evidence="6">ADP-ribosylation factor</fullName>
    </submittedName>
</protein>
<feature type="binding site" evidence="4">
    <location>
        <position position="61"/>
    </location>
    <ligand>
        <name>Mg(2+)</name>
        <dbReference type="ChEBI" id="CHEBI:18420"/>
    </ligand>
</feature>
<gene>
    <name evidence="6" type="ORF">J3R30DRAFT_3694896</name>
</gene>
<keyword evidence="4" id="KW-0479">Metal-binding</keyword>
<sequence>MATVSAAIPDTNFSAMFSQLVDRFHPQKYRRRIGLSGLDSCGKTTMIHKLKYGEIIQTIPTIGLVFTTANLNLPTSNGILRCTVWETGAPGCSPKSLRNTVKSVLTPSAAIVWLVDGCDRERLSESVEELQGVVATEVANVLPFTSPILILATKQDLPNVIPLDQLRHKFHASVSGCKAAVFGVSLVKDEESDGLLVAFNWLQVALQNAPLEEPARSPLASSESAAESLEQKLSSWISRAQTDSSREEFLSQFQSINLPSWDHYTHIRLAYVILTTFGRQDGKDMIFDGIEKYIRQSSQTRGRTFHVTMTYFWIQLVHFGICNMQSSVPLDASVSETRTKEDYESSDVKSRHSTRSSAASGSTLVDGFDSTSTSVTVALTPQNGFVQFLLLNPFVTQGNLWEEYYSREVIMTPEAKQGMVLPDKQPLPNLMFHKET</sequence>
<accession>A0A9W9AWQ5</accession>
<evidence type="ECO:0000313" key="6">
    <source>
        <dbReference type="EMBL" id="KAJ4490970.1"/>
    </source>
</evidence>
<evidence type="ECO:0000256" key="3">
    <source>
        <dbReference type="PIRSR" id="PIRSR606689-1"/>
    </source>
</evidence>
<evidence type="ECO:0000256" key="5">
    <source>
        <dbReference type="SAM" id="MobiDB-lite"/>
    </source>
</evidence>
<feature type="binding site" evidence="3">
    <location>
        <begin position="37"/>
        <end position="44"/>
    </location>
    <ligand>
        <name>GTP</name>
        <dbReference type="ChEBI" id="CHEBI:37565"/>
    </ligand>
</feature>
<keyword evidence="1 3" id="KW-0547">Nucleotide-binding</keyword>
<feature type="binding site" evidence="4">
    <location>
        <position position="44"/>
    </location>
    <ligand>
        <name>Mg(2+)</name>
        <dbReference type="ChEBI" id="CHEBI:18420"/>
    </ligand>
</feature>
<keyword evidence="7" id="KW-1185">Reference proteome</keyword>
<dbReference type="GO" id="GO:0005525">
    <property type="term" value="F:GTP binding"/>
    <property type="evidence" value="ECO:0007669"/>
    <property type="project" value="UniProtKB-KW"/>
</dbReference>
<dbReference type="InterPro" id="IPR027417">
    <property type="entry name" value="P-loop_NTPase"/>
</dbReference>
<dbReference type="Pfam" id="PF00025">
    <property type="entry name" value="Arf"/>
    <property type="match status" value="1"/>
</dbReference>
<evidence type="ECO:0000256" key="2">
    <source>
        <dbReference type="ARBA" id="ARBA00023134"/>
    </source>
</evidence>
<proteinExistence type="predicted"/>
<dbReference type="SUPFAM" id="SSF52540">
    <property type="entry name" value="P-loop containing nucleoside triphosphate hydrolases"/>
    <property type="match status" value="1"/>
</dbReference>
<name>A0A9W9AWQ5_9AGAR</name>
<organism evidence="6 7">
    <name type="scientific">Lentinula aciculospora</name>
    <dbReference type="NCBI Taxonomy" id="153920"/>
    <lineage>
        <taxon>Eukaryota</taxon>
        <taxon>Fungi</taxon>
        <taxon>Dikarya</taxon>
        <taxon>Basidiomycota</taxon>
        <taxon>Agaricomycotina</taxon>
        <taxon>Agaricomycetes</taxon>
        <taxon>Agaricomycetidae</taxon>
        <taxon>Agaricales</taxon>
        <taxon>Marasmiineae</taxon>
        <taxon>Omphalotaceae</taxon>
        <taxon>Lentinula</taxon>
    </lineage>
</organism>
<dbReference type="InterPro" id="IPR024156">
    <property type="entry name" value="Small_GTPase_ARF"/>
</dbReference>
<feature type="region of interest" description="Disordered" evidence="5">
    <location>
        <begin position="335"/>
        <end position="363"/>
    </location>
</feature>
<dbReference type="PROSITE" id="PS51417">
    <property type="entry name" value="ARF"/>
    <property type="match status" value="1"/>
</dbReference>
<dbReference type="SMART" id="SM00178">
    <property type="entry name" value="SAR"/>
    <property type="match status" value="1"/>
</dbReference>
<dbReference type="Gene3D" id="3.40.50.300">
    <property type="entry name" value="P-loop containing nucleotide triphosphate hydrolases"/>
    <property type="match status" value="1"/>
</dbReference>
<evidence type="ECO:0000256" key="1">
    <source>
        <dbReference type="ARBA" id="ARBA00022741"/>
    </source>
</evidence>
<feature type="compositionally biased region" description="Basic and acidic residues" evidence="5">
    <location>
        <begin position="337"/>
        <end position="350"/>
    </location>
</feature>
<evidence type="ECO:0000256" key="4">
    <source>
        <dbReference type="PIRSR" id="PIRSR606689-2"/>
    </source>
</evidence>